<sequence>MAVGSWCFLLSFAAATMGILPLDVSYGTSTWYHVLALNIIEPLIMVAIGAALPIIAKLQRKNEPELEE</sequence>
<evidence type="ECO:0000313" key="2">
    <source>
        <dbReference type="EMBL" id="KRL66905.1"/>
    </source>
</evidence>
<dbReference type="Proteomes" id="UP000051647">
    <property type="component" value="Unassembled WGS sequence"/>
</dbReference>
<organism evidence="2 3">
    <name type="scientific">Companilactobacillus versmoldensis DSM 14857 = KCTC 3814</name>
    <dbReference type="NCBI Taxonomy" id="1423815"/>
    <lineage>
        <taxon>Bacteria</taxon>
        <taxon>Bacillati</taxon>
        <taxon>Bacillota</taxon>
        <taxon>Bacilli</taxon>
        <taxon>Lactobacillales</taxon>
        <taxon>Lactobacillaceae</taxon>
        <taxon>Companilactobacillus</taxon>
    </lineage>
</organism>
<accession>A0A0R1SE03</accession>
<protein>
    <submittedName>
        <fullName evidence="2">Uncharacterized protein</fullName>
    </submittedName>
</protein>
<name>A0A0R1SE03_9LACO</name>
<proteinExistence type="predicted"/>
<feature type="transmembrane region" description="Helical" evidence="1">
    <location>
        <begin position="31"/>
        <end position="56"/>
    </location>
</feature>
<dbReference type="AlphaFoldDB" id="A0A0R1SE03"/>
<dbReference type="STRING" id="1423815.FC27_GL002231"/>
<reference evidence="2 3" key="1">
    <citation type="journal article" date="2015" name="Genome Announc.">
        <title>Expanding the biotechnology potential of lactobacilli through comparative genomics of 213 strains and associated genera.</title>
        <authorList>
            <person name="Sun Z."/>
            <person name="Harris H.M."/>
            <person name="McCann A."/>
            <person name="Guo C."/>
            <person name="Argimon S."/>
            <person name="Zhang W."/>
            <person name="Yang X."/>
            <person name="Jeffery I.B."/>
            <person name="Cooney J.C."/>
            <person name="Kagawa T.F."/>
            <person name="Liu W."/>
            <person name="Song Y."/>
            <person name="Salvetti E."/>
            <person name="Wrobel A."/>
            <person name="Rasinkangas P."/>
            <person name="Parkhill J."/>
            <person name="Rea M.C."/>
            <person name="O'Sullivan O."/>
            <person name="Ritari J."/>
            <person name="Douillard F.P."/>
            <person name="Paul Ross R."/>
            <person name="Yang R."/>
            <person name="Briner A.E."/>
            <person name="Felis G.E."/>
            <person name="de Vos W.M."/>
            <person name="Barrangou R."/>
            <person name="Klaenhammer T.R."/>
            <person name="Caufield P.W."/>
            <person name="Cui Y."/>
            <person name="Zhang H."/>
            <person name="O'Toole P.W."/>
        </authorList>
    </citation>
    <scope>NUCLEOTIDE SEQUENCE [LARGE SCALE GENOMIC DNA]</scope>
    <source>
        <strain evidence="2 3">DSM 14857</strain>
    </source>
</reference>
<keyword evidence="1" id="KW-0812">Transmembrane</keyword>
<dbReference type="PATRIC" id="fig|1423815.3.peg.2289"/>
<evidence type="ECO:0000256" key="1">
    <source>
        <dbReference type="SAM" id="Phobius"/>
    </source>
</evidence>
<keyword evidence="1" id="KW-1133">Transmembrane helix</keyword>
<dbReference type="EMBL" id="AZFA01000009">
    <property type="protein sequence ID" value="KRL66905.1"/>
    <property type="molecule type" value="Genomic_DNA"/>
</dbReference>
<gene>
    <name evidence="2" type="ORF">FC27_GL002231</name>
</gene>
<keyword evidence="3" id="KW-1185">Reference proteome</keyword>
<evidence type="ECO:0000313" key="3">
    <source>
        <dbReference type="Proteomes" id="UP000051647"/>
    </source>
</evidence>
<comment type="caution">
    <text evidence="2">The sequence shown here is derived from an EMBL/GenBank/DDBJ whole genome shotgun (WGS) entry which is preliminary data.</text>
</comment>
<keyword evidence="1" id="KW-0472">Membrane</keyword>